<dbReference type="EMBL" id="AFGF01000065">
    <property type="protein sequence ID" value="EGO64316.1"/>
    <property type="molecule type" value="Genomic_DNA"/>
</dbReference>
<sequence length="53" mass="6244">MIYRYDWACVDARIKKKPAPGGLNDEVVVERHRALNWLVCYMDQEWDCVATNT</sequence>
<comment type="caution">
    <text evidence="1">The sequence shown here is derived from an EMBL/GenBank/DDBJ whole genome shotgun (WGS) entry which is preliminary data.</text>
</comment>
<dbReference type="Pfam" id="PF14094">
    <property type="entry name" value="DUF4272"/>
    <property type="match status" value="1"/>
</dbReference>
<accession>F7NI09</accession>
<dbReference type="InterPro" id="IPR025368">
    <property type="entry name" value="DUF4272"/>
</dbReference>
<evidence type="ECO:0000313" key="1">
    <source>
        <dbReference type="EMBL" id="EGO64316.1"/>
    </source>
</evidence>
<evidence type="ECO:0008006" key="3">
    <source>
        <dbReference type="Google" id="ProtNLM"/>
    </source>
</evidence>
<organism evidence="1 2">
    <name type="scientific">Acetonema longum DSM 6540</name>
    <dbReference type="NCBI Taxonomy" id="1009370"/>
    <lineage>
        <taxon>Bacteria</taxon>
        <taxon>Bacillati</taxon>
        <taxon>Bacillota</taxon>
        <taxon>Negativicutes</taxon>
        <taxon>Acetonemataceae</taxon>
        <taxon>Acetonema</taxon>
    </lineage>
</organism>
<reference evidence="1 2" key="1">
    <citation type="journal article" date="2011" name="EMBO J.">
        <title>Structural diversity of bacterial flagellar motors.</title>
        <authorList>
            <person name="Chen S."/>
            <person name="Beeby M."/>
            <person name="Murphy G.E."/>
            <person name="Leadbetter J.R."/>
            <person name="Hendrixson D.R."/>
            <person name="Briegel A."/>
            <person name="Li Z."/>
            <person name="Shi J."/>
            <person name="Tocheva E.I."/>
            <person name="Muller A."/>
            <person name="Dobro M.J."/>
            <person name="Jensen G.J."/>
        </authorList>
    </citation>
    <scope>NUCLEOTIDE SEQUENCE [LARGE SCALE GENOMIC DNA]</scope>
    <source>
        <strain evidence="1 2">DSM 6540</strain>
    </source>
</reference>
<dbReference type="STRING" id="1009370.ALO_08535"/>
<name>F7NI09_9FIRM</name>
<protein>
    <recommendedName>
        <fullName evidence="3">DUF4272 domain-containing protein</fullName>
    </recommendedName>
</protein>
<dbReference type="Proteomes" id="UP000003240">
    <property type="component" value="Unassembled WGS sequence"/>
</dbReference>
<keyword evidence="2" id="KW-1185">Reference proteome</keyword>
<proteinExistence type="predicted"/>
<gene>
    <name evidence="1" type="ORF">ALO_08535</name>
</gene>
<evidence type="ECO:0000313" key="2">
    <source>
        <dbReference type="Proteomes" id="UP000003240"/>
    </source>
</evidence>
<dbReference type="AlphaFoldDB" id="F7NI09"/>